<dbReference type="EMBL" id="BKCP01005428">
    <property type="protein sequence ID" value="GER38041.1"/>
    <property type="molecule type" value="Genomic_DNA"/>
</dbReference>
<evidence type="ECO:0000256" key="1">
    <source>
        <dbReference type="SAM" id="MobiDB-lite"/>
    </source>
</evidence>
<dbReference type="CDD" id="cd01650">
    <property type="entry name" value="RT_nLTR_like"/>
    <property type="match status" value="1"/>
</dbReference>
<keyword evidence="2" id="KW-1133">Transmembrane helix</keyword>
<comment type="caution">
    <text evidence="4">The sequence shown here is derived from an EMBL/GenBank/DDBJ whole genome shotgun (WGS) entry which is preliminary data.</text>
</comment>
<dbReference type="OrthoDB" id="913615at2759"/>
<dbReference type="InterPro" id="IPR043502">
    <property type="entry name" value="DNA/RNA_pol_sf"/>
</dbReference>
<dbReference type="SUPFAM" id="SSF56672">
    <property type="entry name" value="DNA/RNA polymerases"/>
    <property type="match status" value="1"/>
</dbReference>
<dbReference type="PROSITE" id="PS50878">
    <property type="entry name" value="RT_POL"/>
    <property type="match status" value="1"/>
</dbReference>
<keyword evidence="2" id="KW-0472">Membrane</keyword>
<name>A0A5A7PZH8_STRAF</name>
<gene>
    <name evidence="4" type="ORF">STAS_14497</name>
</gene>
<proteinExistence type="predicted"/>
<feature type="region of interest" description="Disordered" evidence="1">
    <location>
        <begin position="61"/>
        <end position="95"/>
    </location>
</feature>
<evidence type="ECO:0000313" key="4">
    <source>
        <dbReference type="EMBL" id="GER38041.1"/>
    </source>
</evidence>
<dbReference type="PANTHER" id="PTHR31635">
    <property type="entry name" value="REVERSE TRANSCRIPTASE DOMAIN-CONTAINING PROTEIN-RELATED"/>
    <property type="match status" value="1"/>
</dbReference>
<organism evidence="4 5">
    <name type="scientific">Striga asiatica</name>
    <name type="common">Asiatic witchweed</name>
    <name type="synonym">Buchnera asiatica</name>
    <dbReference type="NCBI Taxonomy" id="4170"/>
    <lineage>
        <taxon>Eukaryota</taxon>
        <taxon>Viridiplantae</taxon>
        <taxon>Streptophyta</taxon>
        <taxon>Embryophyta</taxon>
        <taxon>Tracheophyta</taxon>
        <taxon>Spermatophyta</taxon>
        <taxon>Magnoliopsida</taxon>
        <taxon>eudicotyledons</taxon>
        <taxon>Gunneridae</taxon>
        <taxon>Pentapetalae</taxon>
        <taxon>asterids</taxon>
        <taxon>lamiids</taxon>
        <taxon>Lamiales</taxon>
        <taxon>Orobanchaceae</taxon>
        <taxon>Buchnereae</taxon>
        <taxon>Striga</taxon>
    </lineage>
</organism>
<reference evidence="5" key="1">
    <citation type="journal article" date="2019" name="Curr. Biol.">
        <title>Genome Sequence of Striga asiatica Provides Insight into the Evolution of Plant Parasitism.</title>
        <authorList>
            <person name="Yoshida S."/>
            <person name="Kim S."/>
            <person name="Wafula E.K."/>
            <person name="Tanskanen J."/>
            <person name="Kim Y.M."/>
            <person name="Honaas L."/>
            <person name="Yang Z."/>
            <person name="Spallek T."/>
            <person name="Conn C.E."/>
            <person name="Ichihashi Y."/>
            <person name="Cheong K."/>
            <person name="Cui S."/>
            <person name="Der J.P."/>
            <person name="Gundlach H."/>
            <person name="Jiao Y."/>
            <person name="Hori C."/>
            <person name="Ishida J.K."/>
            <person name="Kasahara H."/>
            <person name="Kiba T."/>
            <person name="Kim M.S."/>
            <person name="Koo N."/>
            <person name="Laohavisit A."/>
            <person name="Lee Y.H."/>
            <person name="Lumba S."/>
            <person name="McCourt P."/>
            <person name="Mortimer J.C."/>
            <person name="Mutuku J.M."/>
            <person name="Nomura T."/>
            <person name="Sasaki-Sekimoto Y."/>
            <person name="Seto Y."/>
            <person name="Wang Y."/>
            <person name="Wakatake T."/>
            <person name="Sakakibara H."/>
            <person name="Demura T."/>
            <person name="Yamaguchi S."/>
            <person name="Yoneyama K."/>
            <person name="Manabe R.I."/>
            <person name="Nelson D.C."/>
            <person name="Schulman A.H."/>
            <person name="Timko M.P."/>
            <person name="dePamphilis C.W."/>
            <person name="Choi D."/>
            <person name="Shirasu K."/>
        </authorList>
    </citation>
    <scope>NUCLEOTIDE SEQUENCE [LARGE SCALE GENOMIC DNA]</scope>
    <source>
        <strain evidence="5">cv. UVA1</strain>
    </source>
</reference>
<sequence length="785" mass="88784">MHIRGSLLRGSKIKLGTDSKWVDSGHSDKNCDSKKEDVLRTTINLGQYGEWLRVSPINVNGSISSSGPNSDSRSFDKNAERDNSNGQERSGLRDKRNEGTLALVNVVKQPEVNNELGGSSMDESRIDPTGGKNSNSFQSLETIPEEARLISSKLVDIDFQHGSIGARGIFVYANSNQGIRQQQWYSLLRHSLTWGDSWFLGGDLNDIIDNQEKQGGSCREEGSFRGFKNFICKLGGVEPVISGSKFTWSNMRKGMDFIEVKLDRFLVSPNWLLNNPNSRVLNISMAFSDHNMLVWESNCTVESHKKRFFFYSRWAKMEGFSEVVKEAWAAPVEGPVLFSMRGRIKNVKKALLSWKGGKNFNALNIINNCKGELDRMEGLGGHRDWDERILAAKARVNWLKEGDRNTRFFQASVRQRRTMNGLQNLVRVDGSRCVGKQDTVEELSGYFDCLFKSSNPLVDNCDLSGIPVSITKDMNKSLTREVSESEIKTALWDMDQHKAPGYDGMSPAFFQTSWPSIKTELCDAVKTFFQKGKMPKHLNHTVITLIPKKKIPQFLPDHRFISLCTVVYRIIAKILANRLKNVLHHCIDHAQSAFIPGRQIIDNVVIANECLHFLNSKRSGKDKFMAIKLDMAKAYDQLEWNFLAKVLNKMGFCACFTSWILACVCSSSFAFNVQGSVLRYVVLTRGLRQGDPLSPYLFVLISEALSNLIKQACQLRLFSGVKIGKFSPLFPTISLLMTLLYFVKLISIMLILFLIFSEIMEMPLWSLRGRYFSVGKNVMKELETM</sequence>
<feature type="compositionally biased region" description="Low complexity" evidence="1">
    <location>
        <begin position="61"/>
        <end position="70"/>
    </location>
</feature>
<accession>A0A5A7PZH8</accession>
<protein>
    <submittedName>
        <fullName evidence="4">Retrotransposon protein</fullName>
    </submittedName>
</protein>
<dbReference type="Pfam" id="PF00078">
    <property type="entry name" value="RVT_1"/>
    <property type="match status" value="1"/>
</dbReference>
<dbReference type="Proteomes" id="UP000325081">
    <property type="component" value="Unassembled WGS sequence"/>
</dbReference>
<evidence type="ECO:0000256" key="2">
    <source>
        <dbReference type="SAM" id="Phobius"/>
    </source>
</evidence>
<dbReference type="InterPro" id="IPR000477">
    <property type="entry name" value="RT_dom"/>
</dbReference>
<dbReference type="SUPFAM" id="SSF56219">
    <property type="entry name" value="DNase I-like"/>
    <property type="match status" value="1"/>
</dbReference>
<dbReference type="Gene3D" id="3.60.10.10">
    <property type="entry name" value="Endonuclease/exonuclease/phosphatase"/>
    <property type="match status" value="1"/>
</dbReference>
<feature type="compositionally biased region" description="Basic and acidic residues" evidence="1">
    <location>
        <begin position="73"/>
        <end position="83"/>
    </location>
</feature>
<keyword evidence="5" id="KW-1185">Reference proteome</keyword>
<feature type="domain" description="Reverse transcriptase" evidence="3">
    <location>
        <begin position="527"/>
        <end position="785"/>
    </location>
</feature>
<feature type="region of interest" description="Disordered" evidence="1">
    <location>
        <begin position="112"/>
        <end position="137"/>
    </location>
</feature>
<feature type="transmembrane region" description="Helical" evidence="2">
    <location>
        <begin position="729"/>
        <end position="756"/>
    </location>
</feature>
<keyword evidence="2" id="KW-0812">Transmembrane</keyword>
<dbReference type="InterPro" id="IPR036691">
    <property type="entry name" value="Endo/exonu/phosph_ase_sf"/>
</dbReference>
<dbReference type="PANTHER" id="PTHR31635:SF196">
    <property type="entry name" value="REVERSE TRANSCRIPTASE DOMAIN-CONTAINING PROTEIN-RELATED"/>
    <property type="match status" value="1"/>
</dbReference>
<evidence type="ECO:0000259" key="3">
    <source>
        <dbReference type="PROSITE" id="PS50878"/>
    </source>
</evidence>
<evidence type="ECO:0000313" key="5">
    <source>
        <dbReference type="Proteomes" id="UP000325081"/>
    </source>
</evidence>
<dbReference type="AlphaFoldDB" id="A0A5A7PZH8"/>